<organism evidence="2 3">
    <name type="scientific">Lasiosphaeris hirsuta</name>
    <dbReference type="NCBI Taxonomy" id="260670"/>
    <lineage>
        <taxon>Eukaryota</taxon>
        <taxon>Fungi</taxon>
        <taxon>Dikarya</taxon>
        <taxon>Ascomycota</taxon>
        <taxon>Pezizomycotina</taxon>
        <taxon>Sordariomycetes</taxon>
        <taxon>Sordariomycetidae</taxon>
        <taxon>Sordariales</taxon>
        <taxon>Lasiosphaeriaceae</taxon>
        <taxon>Lasiosphaeris</taxon>
    </lineage>
</organism>
<sequence>MASPDLVTSVSASTPTSTSIRVSLTSTNSTAPSLGAETETITFVTTEAFWNVINSTKQDILTFQYVSTQDFNRLDQERELRRRKIRFRRYNAEERFLIVVIPGKPHERLHLRLYREIIKYIDRMGLDDAWNDDGATTSPQRPGPQRLGGNRGEGDSSGSPYPQPNGRNWPTLVIEAGDSSSLEKLWADMRW</sequence>
<evidence type="ECO:0000313" key="3">
    <source>
        <dbReference type="Proteomes" id="UP001172102"/>
    </source>
</evidence>
<dbReference type="Proteomes" id="UP001172102">
    <property type="component" value="Unassembled WGS sequence"/>
</dbReference>
<evidence type="ECO:0000313" key="2">
    <source>
        <dbReference type="EMBL" id="KAK0731207.1"/>
    </source>
</evidence>
<dbReference type="AlphaFoldDB" id="A0AA40BBH0"/>
<gene>
    <name evidence="2" type="ORF">B0H67DRAFT_653841</name>
</gene>
<proteinExistence type="predicted"/>
<protein>
    <submittedName>
        <fullName evidence="2">Uncharacterized protein</fullName>
    </submittedName>
</protein>
<evidence type="ECO:0000256" key="1">
    <source>
        <dbReference type="SAM" id="MobiDB-lite"/>
    </source>
</evidence>
<dbReference type="EMBL" id="JAUKUA010000001">
    <property type="protein sequence ID" value="KAK0731207.1"/>
    <property type="molecule type" value="Genomic_DNA"/>
</dbReference>
<name>A0AA40BBH0_9PEZI</name>
<keyword evidence="3" id="KW-1185">Reference proteome</keyword>
<feature type="compositionally biased region" description="Polar residues" evidence="1">
    <location>
        <begin position="156"/>
        <end position="168"/>
    </location>
</feature>
<reference evidence="2" key="1">
    <citation type="submission" date="2023-06" db="EMBL/GenBank/DDBJ databases">
        <title>Genome-scale phylogeny and comparative genomics of the fungal order Sordariales.</title>
        <authorList>
            <consortium name="Lawrence Berkeley National Laboratory"/>
            <person name="Hensen N."/>
            <person name="Bonometti L."/>
            <person name="Westerberg I."/>
            <person name="Brannstrom I.O."/>
            <person name="Guillou S."/>
            <person name="Cros-Aarteil S."/>
            <person name="Calhoun S."/>
            <person name="Haridas S."/>
            <person name="Kuo A."/>
            <person name="Mondo S."/>
            <person name="Pangilinan J."/>
            <person name="Riley R."/>
            <person name="Labutti K."/>
            <person name="Andreopoulos B."/>
            <person name="Lipzen A."/>
            <person name="Chen C."/>
            <person name="Yanf M."/>
            <person name="Daum C."/>
            <person name="Ng V."/>
            <person name="Clum A."/>
            <person name="Steindorff A."/>
            <person name="Ohm R."/>
            <person name="Martin F."/>
            <person name="Silar P."/>
            <person name="Natvig D."/>
            <person name="Lalanne C."/>
            <person name="Gautier V."/>
            <person name="Ament-Velasquez S.L."/>
            <person name="Kruys A."/>
            <person name="Hutchinson M.I."/>
            <person name="Powell A.J."/>
            <person name="Barry K."/>
            <person name="Miller A.N."/>
            <person name="Grigoriev I.V."/>
            <person name="Debuchy R."/>
            <person name="Gladieux P."/>
            <person name="Thoren M.H."/>
            <person name="Johannesson H."/>
        </authorList>
    </citation>
    <scope>NUCLEOTIDE SEQUENCE</scope>
    <source>
        <strain evidence="2">SMH4607-1</strain>
    </source>
</reference>
<feature type="region of interest" description="Disordered" evidence="1">
    <location>
        <begin position="131"/>
        <end position="172"/>
    </location>
</feature>
<accession>A0AA40BBH0</accession>
<comment type="caution">
    <text evidence="2">The sequence shown here is derived from an EMBL/GenBank/DDBJ whole genome shotgun (WGS) entry which is preliminary data.</text>
</comment>